<dbReference type="GO" id="GO:0003700">
    <property type="term" value="F:DNA-binding transcription factor activity"/>
    <property type="evidence" value="ECO:0007669"/>
    <property type="project" value="TreeGrafter"/>
</dbReference>
<comment type="caution">
    <text evidence="6">The sequence shown here is derived from an EMBL/GenBank/DDBJ whole genome shotgun (WGS) entry which is preliminary data.</text>
</comment>
<dbReference type="SMART" id="SM00354">
    <property type="entry name" value="HTH_LACI"/>
    <property type="match status" value="1"/>
</dbReference>
<dbReference type="Pfam" id="PF13377">
    <property type="entry name" value="Peripla_BP_3"/>
    <property type="match status" value="1"/>
</dbReference>
<dbReference type="OrthoDB" id="8433438at2"/>
<accession>A0A845BDZ3</accession>
<dbReference type="SUPFAM" id="SSF53822">
    <property type="entry name" value="Periplasmic binding protein-like I"/>
    <property type="match status" value="1"/>
</dbReference>
<evidence type="ECO:0000256" key="2">
    <source>
        <dbReference type="ARBA" id="ARBA00023015"/>
    </source>
</evidence>
<reference evidence="6 7" key="1">
    <citation type="submission" date="2019-03" db="EMBL/GenBank/DDBJ databases">
        <title>Roseomonas sp. a novel Roseomonas species isolated from Sea whip Gorgonian.</title>
        <authorList>
            <person name="Li F."/>
            <person name="Pan X."/>
            <person name="Huang S."/>
            <person name="Li Z."/>
            <person name="Meng B."/>
        </authorList>
    </citation>
    <scope>NUCLEOTIDE SEQUENCE [LARGE SCALE GENOMIC DNA]</scope>
    <source>
        <strain evidence="6 7">M0104</strain>
    </source>
</reference>
<proteinExistence type="predicted"/>
<dbReference type="Gene3D" id="1.10.260.40">
    <property type="entry name" value="lambda repressor-like DNA-binding domains"/>
    <property type="match status" value="1"/>
</dbReference>
<keyword evidence="3" id="KW-0238">DNA-binding</keyword>
<evidence type="ECO:0000259" key="5">
    <source>
        <dbReference type="PROSITE" id="PS50932"/>
    </source>
</evidence>
<dbReference type="InterPro" id="IPR046335">
    <property type="entry name" value="LacI/GalR-like_sensor"/>
</dbReference>
<evidence type="ECO:0000313" key="6">
    <source>
        <dbReference type="EMBL" id="MXP64274.1"/>
    </source>
</evidence>
<keyword evidence="2" id="KW-0805">Transcription regulation</keyword>
<sequence>MKESSLPVALDMPRGGRATVASLARRAGVATSTVSRALRNDPRISPEMRERIAALALEAGYTPNVLARSLVGGQSGLIGLVLGPVENPFYAELMQKAVAQAAARGWRLLLLHAGPGPIEDATAEALLQYRVDGCLITSAELSSRAAAICAANKVPLVMINRVAWEHGSAVSCDNHAAGALLADLLLRAGHRRLAVVSGNARTSTSTERAEGFARQVAAAGLPPPLALGGDNSHATGYQVGREIAAMSPGTRPEAVLGVSDILAMGVMDALREAGIGVPEAVSVVGIDGIGPARRPPYELTTVAQPLECMIERGLDLLQERMRGRPRAEEVVLLRGRLIRGRSARLPAEKPDRT</sequence>
<feature type="domain" description="HTH lacI-type" evidence="5">
    <location>
        <begin position="18"/>
        <end position="72"/>
    </location>
</feature>
<name>A0A845BDZ3_9PROT</name>
<dbReference type="PROSITE" id="PS50932">
    <property type="entry name" value="HTH_LACI_2"/>
    <property type="match status" value="1"/>
</dbReference>
<keyword evidence="4" id="KW-0804">Transcription</keyword>
<evidence type="ECO:0000256" key="3">
    <source>
        <dbReference type="ARBA" id="ARBA00023125"/>
    </source>
</evidence>
<dbReference type="Proteomes" id="UP000460715">
    <property type="component" value="Unassembled WGS sequence"/>
</dbReference>
<keyword evidence="1" id="KW-0678">Repressor</keyword>
<gene>
    <name evidence="6" type="ORF">E0493_13060</name>
</gene>
<dbReference type="PANTHER" id="PTHR30146:SF148">
    <property type="entry name" value="HTH-TYPE TRANSCRIPTIONAL REPRESSOR PURR-RELATED"/>
    <property type="match status" value="1"/>
</dbReference>
<evidence type="ECO:0000313" key="7">
    <source>
        <dbReference type="Proteomes" id="UP000460715"/>
    </source>
</evidence>
<dbReference type="CDD" id="cd01392">
    <property type="entry name" value="HTH_LacI"/>
    <property type="match status" value="1"/>
</dbReference>
<dbReference type="AlphaFoldDB" id="A0A845BDZ3"/>
<dbReference type="InterPro" id="IPR000843">
    <property type="entry name" value="HTH_LacI"/>
</dbReference>
<dbReference type="Gene3D" id="3.40.50.2300">
    <property type="match status" value="2"/>
</dbReference>
<dbReference type="InterPro" id="IPR028082">
    <property type="entry name" value="Peripla_BP_I"/>
</dbReference>
<dbReference type="RefSeq" id="WP_160937399.1">
    <property type="nucleotide sequence ID" value="NZ_SNVJ01000010.1"/>
</dbReference>
<evidence type="ECO:0000256" key="4">
    <source>
        <dbReference type="ARBA" id="ARBA00023163"/>
    </source>
</evidence>
<keyword evidence="7" id="KW-1185">Reference proteome</keyword>
<dbReference type="CDD" id="cd06278">
    <property type="entry name" value="PBP1_LacI-like"/>
    <property type="match status" value="1"/>
</dbReference>
<dbReference type="GO" id="GO:0000976">
    <property type="term" value="F:transcription cis-regulatory region binding"/>
    <property type="evidence" value="ECO:0007669"/>
    <property type="project" value="TreeGrafter"/>
</dbReference>
<evidence type="ECO:0000256" key="1">
    <source>
        <dbReference type="ARBA" id="ARBA00022491"/>
    </source>
</evidence>
<dbReference type="InterPro" id="IPR010982">
    <property type="entry name" value="Lambda_DNA-bd_dom_sf"/>
</dbReference>
<dbReference type="EMBL" id="SNVJ01000010">
    <property type="protein sequence ID" value="MXP64274.1"/>
    <property type="molecule type" value="Genomic_DNA"/>
</dbReference>
<dbReference type="PANTHER" id="PTHR30146">
    <property type="entry name" value="LACI-RELATED TRANSCRIPTIONAL REPRESSOR"/>
    <property type="match status" value="1"/>
</dbReference>
<protein>
    <submittedName>
        <fullName evidence="6">LacI family transcriptional regulator</fullName>
    </submittedName>
</protein>
<dbReference type="Pfam" id="PF00356">
    <property type="entry name" value="LacI"/>
    <property type="match status" value="1"/>
</dbReference>
<organism evidence="6 7">
    <name type="scientific">Teichococcus coralli</name>
    <dbReference type="NCBI Taxonomy" id="2545983"/>
    <lineage>
        <taxon>Bacteria</taxon>
        <taxon>Pseudomonadati</taxon>
        <taxon>Pseudomonadota</taxon>
        <taxon>Alphaproteobacteria</taxon>
        <taxon>Acetobacterales</taxon>
        <taxon>Roseomonadaceae</taxon>
        <taxon>Roseomonas</taxon>
    </lineage>
</organism>
<dbReference type="SUPFAM" id="SSF47413">
    <property type="entry name" value="lambda repressor-like DNA-binding domains"/>
    <property type="match status" value="1"/>
</dbReference>